<feature type="compositionally biased region" description="Basic and acidic residues" evidence="1">
    <location>
        <begin position="203"/>
        <end position="255"/>
    </location>
</feature>
<feature type="region of interest" description="Disordered" evidence="1">
    <location>
        <begin position="178"/>
        <end position="197"/>
    </location>
</feature>
<feature type="region of interest" description="Disordered" evidence="1">
    <location>
        <begin position="382"/>
        <end position="444"/>
    </location>
</feature>
<keyword evidence="3" id="KW-1185">Reference proteome</keyword>
<accession>A0A448WXB2</accession>
<evidence type="ECO:0000313" key="2">
    <source>
        <dbReference type="EMBL" id="VEL22528.1"/>
    </source>
</evidence>
<name>A0A448WXB2_9PLAT</name>
<comment type="caution">
    <text evidence="2">The sequence shown here is derived from an EMBL/GenBank/DDBJ whole genome shotgun (WGS) entry which is preliminary data.</text>
</comment>
<feature type="compositionally biased region" description="Low complexity" evidence="1">
    <location>
        <begin position="7"/>
        <end position="18"/>
    </location>
</feature>
<protein>
    <submittedName>
        <fullName evidence="2">Uncharacterized protein</fullName>
    </submittedName>
</protein>
<dbReference type="EMBL" id="CAAALY010056884">
    <property type="protein sequence ID" value="VEL22528.1"/>
    <property type="molecule type" value="Genomic_DNA"/>
</dbReference>
<gene>
    <name evidence="2" type="ORF">PXEA_LOCUS15968</name>
</gene>
<feature type="region of interest" description="Disordered" evidence="1">
    <location>
        <begin position="74"/>
        <end position="101"/>
    </location>
</feature>
<feature type="region of interest" description="Disordered" evidence="1">
    <location>
        <begin position="203"/>
        <end position="306"/>
    </location>
</feature>
<feature type="compositionally biased region" description="Basic and acidic residues" evidence="1">
    <location>
        <begin position="187"/>
        <end position="197"/>
    </location>
</feature>
<evidence type="ECO:0000256" key="1">
    <source>
        <dbReference type="SAM" id="MobiDB-lite"/>
    </source>
</evidence>
<organism evidence="2 3">
    <name type="scientific">Protopolystoma xenopodis</name>
    <dbReference type="NCBI Taxonomy" id="117903"/>
    <lineage>
        <taxon>Eukaryota</taxon>
        <taxon>Metazoa</taxon>
        <taxon>Spiralia</taxon>
        <taxon>Lophotrochozoa</taxon>
        <taxon>Platyhelminthes</taxon>
        <taxon>Monogenea</taxon>
        <taxon>Polyopisthocotylea</taxon>
        <taxon>Polystomatidea</taxon>
        <taxon>Polystomatidae</taxon>
        <taxon>Protopolystoma</taxon>
    </lineage>
</organism>
<feature type="compositionally biased region" description="Low complexity" evidence="1">
    <location>
        <begin position="422"/>
        <end position="431"/>
    </location>
</feature>
<feature type="non-terminal residue" evidence="2">
    <location>
        <position position="1"/>
    </location>
</feature>
<feature type="compositionally biased region" description="Polar residues" evidence="1">
    <location>
        <begin position="261"/>
        <end position="277"/>
    </location>
</feature>
<dbReference type="Proteomes" id="UP000784294">
    <property type="component" value="Unassembled WGS sequence"/>
</dbReference>
<reference evidence="2" key="1">
    <citation type="submission" date="2018-11" db="EMBL/GenBank/DDBJ databases">
        <authorList>
            <consortium name="Pathogen Informatics"/>
        </authorList>
    </citation>
    <scope>NUCLEOTIDE SEQUENCE</scope>
</reference>
<evidence type="ECO:0000313" key="3">
    <source>
        <dbReference type="Proteomes" id="UP000784294"/>
    </source>
</evidence>
<feature type="region of interest" description="Disordered" evidence="1">
    <location>
        <begin position="1"/>
        <end position="57"/>
    </location>
</feature>
<feature type="region of interest" description="Disordered" evidence="1">
    <location>
        <begin position="335"/>
        <end position="365"/>
    </location>
</feature>
<proteinExistence type="predicted"/>
<sequence>ECRREATANVTAAAPAAVGRDDLEEARDNPEVGLGAGDQSAPGESHGQPGHADSVERVALAMATVTEALVASRAQVSEVGGPPDGGDSPVARADETSGPGLVDAAFEMRRKKGEKRVRILSDATLEILPSPMDSCEVDVEFQMEAEEDEEDFIITEEGGRRPRKGCHILLKPIVSVVGADGGAAGTAEEKRNGVRIEEASLEKRLLDSGEKEHSDLQAASRGDEHLPDDEVAKQKQKRQEGGEGDAGGDRYEPRPRPQPAPNLNTPSVVQAKTSSLNRHLGDLLQRPPRPPPPRLGQLGRTNTLPASYRTPIGITLREVPIDTRVHFRPPVAVTQAPNSQLPWSRRTRVSAGAAAEAPDARSSGHLTSNIRDAFRSLRRSLKKRVTSGTGKRDERQSRIAQQQSEDGTRSPRIVSSSRVLQAPAEPEMAPASSPPPDPVSRCRM</sequence>
<dbReference type="AlphaFoldDB" id="A0A448WXB2"/>